<evidence type="ECO:0000256" key="5">
    <source>
        <dbReference type="ARBA" id="ARBA00022759"/>
    </source>
</evidence>
<dbReference type="InterPro" id="IPR012337">
    <property type="entry name" value="RNaseH-like_sf"/>
</dbReference>
<dbReference type="PROSITE" id="PS50994">
    <property type="entry name" value="INTEGRASE"/>
    <property type="match status" value="1"/>
</dbReference>
<dbReference type="SUPFAM" id="SSF56672">
    <property type="entry name" value="DNA/RNA polymerases"/>
    <property type="match status" value="1"/>
</dbReference>
<evidence type="ECO:0000256" key="3">
    <source>
        <dbReference type="ARBA" id="ARBA00022695"/>
    </source>
</evidence>
<feature type="region of interest" description="Disordered" evidence="8">
    <location>
        <begin position="174"/>
        <end position="199"/>
    </location>
</feature>
<dbReference type="InterPro" id="IPR036397">
    <property type="entry name" value="RNaseH_sf"/>
</dbReference>
<evidence type="ECO:0000259" key="9">
    <source>
        <dbReference type="PROSITE" id="PS50994"/>
    </source>
</evidence>
<evidence type="ECO:0000313" key="10">
    <source>
        <dbReference type="EMBL" id="KAA3487545.1"/>
    </source>
</evidence>
<dbReference type="GO" id="GO:0003964">
    <property type="term" value="F:RNA-directed DNA polymerase activity"/>
    <property type="evidence" value="ECO:0007669"/>
    <property type="project" value="UniProtKB-KW"/>
</dbReference>
<feature type="region of interest" description="Disordered" evidence="8">
    <location>
        <begin position="224"/>
        <end position="269"/>
    </location>
</feature>
<dbReference type="Pfam" id="PF00078">
    <property type="entry name" value="RVT_1"/>
    <property type="match status" value="1"/>
</dbReference>
<proteinExistence type="predicted"/>
<feature type="domain" description="Integrase catalytic" evidence="9">
    <location>
        <begin position="827"/>
        <end position="997"/>
    </location>
</feature>
<evidence type="ECO:0000313" key="11">
    <source>
        <dbReference type="Proteomes" id="UP000325315"/>
    </source>
</evidence>
<dbReference type="AlphaFoldDB" id="A0A5B6X3I5"/>
<gene>
    <name evidence="10" type="ORF">EPI10_031362</name>
</gene>
<dbReference type="InterPro" id="IPR021109">
    <property type="entry name" value="Peptidase_aspartic_dom_sf"/>
</dbReference>
<dbReference type="InterPro" id="IPR041373">
    <property type="entry name" value="RT_RNaseH"/>
</dbReference>
<evidence type="ECO:0000256" key="2">
    <source>
        <dbReference type="ARBA" id="ARBA00022679"/>
    </source>
</evidence>
<dbReference type="Gene3D" id="1.10.340.70">
    <property type="match status" value="1"/>
</dbReference>
<dbReference type="Pfam" id="PF17917">
    <property type="entry name" value="RT_RNaseH"/>
    <property type="match status" value="1"/>
</dbReference>
<dbReference type="Gene3D" id="3.10.10.10">
    <property type="entry name" value="HIV Type 1 Reverse Transcriptase, subunit A, domain 1"/>
    <property type="match status" value="1"/>
</dbReference>
<dbReference type="CDD" id="cd00303">
    <property type="entry name" value="retropepsin_like"/>
    <property type="match status" value="1"/>
</dbReference>
<keyword evidence="5" id="KW-0255">Endonuclease</keyword>
<evidence type="ECO:0000256" key="4">
    <source>
        <dbReference type="ARBA" id="ARBA00022722"/>
    </source>
</evidence>
<dbReference type="CDD" id="cd01647">
    <property type="entry name" value="RT_LTR"/>
    <property type="match status" value="1"/>
</dbReference>
<comment type="caution">
    <text evidence="10">The sequence shown here is derived from an EMBL/GenBank/DDBJ whole genome shotgun (WGS) entry which is preliminary data.</text>
</comment>
<dbReference type="InterPro" id="IPR001584">
    <property type="entry name" value="Integrase_cat-core"/>
</dbReference>
<dbReference type="InterPro" id="IPR000477">
    <property type="entry name" value="RT_dom"/>
</dbReference>
<dbReference type="EMBL" id="SMMG02000001">
    <property type="protein sequence ID" value="KAA3487545.1"/>
    <property type="molecule type" value="Genomic_DNA"/>
</dbReference>
<dbReference type="InterPro" id="IPR043128">
    <property type="entry name" value="Rev_trsase/Diguanyl_cyclase"/>
</dbReference>
<dbReference type="Gene3D" id="3.30.420.10">
    <property type="entry name" value="Ribonuclease H-like superfamily/Ribonuclease H"/>
    <property type="match status" value="1"/>
</dbReference>
<dbReference type="OrthoDB" id="3262920at2759"/>
<dbReference type="GO" id="GO:0004519">
    <property type="term" value="F:endonuclease activity"/>
    <property type="evidence" value="ECO:0007669"/>
    <property type="project" value="UniProtKB-KW"/>
</dbReference>
<dbReference type="FunFam" id="1.10.340.70:FF:000001">
    <property type="entry name" value="Retrovirus-related Pol polyprotein from transposon gypsy-like Protein"/>
    <property type="match status" value="1"/>
</dbReference>
<dbReference type="SUPFAM" id="SSF53098">
    <property type="entry name" value="Ribonuclease H-like"/>
    <property type="match status" value="1"/>
</dbReference>
<dbReference type="PANTHER" id="PTHR37984">
    <property type="entry name" value="PROTEIN CBG26694"/>
    <property type="match status" value="1"/>
</dbReference>
<name>A0A5B6X3I5_9ROSI</name>
<sequence>MSTPHGRVVARMVGRVQGYKPQHSRVIDEPGHAQVTRMCDGRASHVKNSREGRWVQYWSWRPRSVTERLWSNGAEIFRGIAGVAPNVAEYWIEATERIMDDLDCTLEQKLKGAVSLVRDEAYQWWLMVKEGTQPDQLTWEDNLRVLIALQRERDFFALVDKVKIAEEVKRAEFQNRKRGRSKRDSEPSSSVQRSKKQARVDGPIRVGALFALLGSSLDCPRRVDQMQASSTATAPPPRVAQQPPRGRGQARGGNGLARSQRASGRGASHIEARHPTLVYAARHREKGDAPDFITACTVTENLGVLVESTTSEVTLLSPLGQSVRVNKLFRDVSLEVQGAIFLADLMELPFGEFDLILGIDWLVKHRVSLDCATKRFVLKTEEDNEGCEAYLAYISVSDSGDSSVKDIRTVKDFSDVFLEELPGLPPNSEVEFGIELIPSTALVSIASYRMAPKELVELKAQIQELLDLGFIHPSVSPWGTPVLFVKKKDGSMCMCIDYRQLNKLTIKNKYLLPRIDDLFDQFRGASVFSKIDFRSGYYQLRVKKADVYKTTFKTRYDHYEFLVMPFGLMNVPSAFMDLMNRVFQPYLDRFVVILREKQMYAKFSKCELWLREVMFLGHVVSAEGIRVDPQKIEAVLDWKQPKTVSKIRSFLGLAGVWKRVYSDASHVSLGYMLMKEGKAVVYASRQLKTHEANYLTHNLELAAVNELNLRQRRSVELLKDYDCTIEYHLGKANVVADALSRRAVTDLRAMFACLNLFDDGSLLAELQIESGDTMDFGLNNEGVLYFCGRICVPKDTELRQSILQKAHSSPYAMHLGRNKMYQDLRELYWWPGLKREVTDFVGKCQTCQQVKVEHQLPSGVLHLIKIPLWKWERVTIDSVSGLPLAPIKKDSVWAIIVRLDRVPILIISDRDPRFTSRFWKKLHEALGTRLDFSTAFHPQTDCQPERVIQILEDMLRSCMIDFRGSWEEYLMLAEFAYNNSYQSSIQMAPYEALYGRRCRIPSCWTKLGERRVLGPELVSDTEEKVRLIRDRLKAESDRQKSYADLKRREIEYSVGDFVFLKVSQWKKLELPPELDQIHDVFHVSMLRHYHSDPTLIVPVEEIEVRLDLTFEKELVQILEQDVKVRIERLIIIHRLSKGVKFLQFERRCDRGWVSSENEPGVYLKH</sequence>
<protein>
    <recommendedName>
        <fullName evidence="1">RNA-directed DNA polymerase</fullName>
        <ecNumber evidence="1">2.7.7.49</ecNumber>
    </recommendedName>
</protein>
<evidence type="ECO:0000256" key="8">
    <source>
        <dbReference type="SAM" id="MobiDB-lite"/>
    </source>
</evidence>
<reference evidence="11" key="1">
    <citation type="journal article" date="2019" name="Plant Biotechnol. J.">
        <title>Genome sequencing of the Australian wild diploid species Gossypium australe highlights disease resistance and delayed gland morphogenesis.</title>
        <authorList>
            <person name="Cai Y."/>
            <person name="Cai X."/>
            <person name="Wang Q."/>
            <person name="Wang P."/>
            <person name="Zhang Y."/>
            <person name="Cai C."/>
            <person name="Xu Y."/>
            <person name="Wang K."/>
            <person name="Zhou Z."/>
            <person name="Wang C."/>
            <person name="Geng S."/>
            <person name="Li B."/>
            <person name="Dong Q."/>
            <person name="Hou Y."/>
            <person name="Wang H."/>
            <person name="Ai P."/>
            <person name="Liu Z."/>
            <person name="Yi F."/>
            <person name="Sun M."/>
            <person name="An G."/>
            <person name="Cheng J."/>
            <person name="Zhang Y."/>
            <person name="Shi Q."/>
            <person name="Xie Y."/>
            <person name="Shi X."/>
            <person name="Chang Y."/>
            <person name="Huang F."/>
            <person name="Chen Y."/>
            <person name="Hong S."/>
            <person name="Mi L."/>
            <person name="Sun Q."/>
            <person name="Zhang L."/>
            <person name="Zhou B."/>
            <person name="Peng R."/>
            <person name="Zhang X."/>
            <person name="Liu F."/>
        </authorList>
    </citation>
    <scope>NUCLEOTIDE SEQUENCE [LARGE SCALE GENOMIC DNA]</scope>
    <source>
        <strain evidence="11">cv. PA1801</strain>
    </source>
</reference>
<keyword evidence="7" id="KW-0695">RNA-directed DNA polymerase</keyword>
<evidence type="ECO:0000256" key="7">
    <source>
        <dbReference type="ARBA" id="ARBA00022918"/>
    </source>
</evidence>
<accession>A0A5B6X3I5</accession>
<dbReference type="GO" id="GO:0015074">
    <property type="term" value="P:DNA integration"/>
    <property type="evidence" value="ECO:0007669"/>
    <property type="project" value="InterPro"/>
</dbReference>
<dbReference type="PANTHER" id="PTHR37984:SF5">
    <property type="entry name" value="PROTEIN NYNRIN-LIKE"/>
    <property type="match status" value="1"/>
</dbReference>
<keyword evidence="6" id="KW-0378">Hydrolase</keyword>
<dbReference type="GO" id="GO:0003676">
    <property type="term" value="F:nucleic acid binding"/>
    <property type="evidence" value="ECO:0007669"/>
    <property type="project" value="InterPro"/>
</dbReference>
<keyword evidence="2" id="KW-0808">Transferase</keyword>
<dbReference type="Gene3D" id="3.30.70.270">
    <property type="match status" value="3"/>
</dbReference>
<dbReference type="InterPro" id="IPR041588">
    <property type="entry name" value="Integrase_H2C2"/>
</dbReference>
<dbReference type="Proteomes" id="UP000325315">
    <property type="component" value="Unassembled WGS sequence"/>
</dbReference>
<keyword evidence="3" id="KW-0548">Nucleotidyltransferase</keyword>
<dbReference type="Pfam" id="PF17921">
    <property type="entry name" value="Integrase_H2C2"/>
    <property type="match status" value="1"/>
</dbReference>
<dbReference type="Gene3D" id="2.40.70.10">
    <property type="entry name" value="Acid Proteases"/>
    <property type="match status" value="1"/>
</dbReference>
<evidence type="ECO:0000256" key="1">
    <source>
        <dbReference type="ARBA" id="ARBA00012493"/>
    </source>
</evidence>
<dbReference type="InterPro" id="IPR050951">
    <property type="entry name" value="Retrovirus_Pol_polyprotein"/>
</dbReference>
<dbReference type="GO" id="GO:0016787">
    <property type="term" value="F:hydrolase activity"/>
    <property type="evidence" value="ECO:0007669"/>
    <property type="project" value="UniProtKB-KW"/>
</dbReference>
<dbReference type="EC" id="2.7.7.49" evidence="1"/>
<dbReference type="Pfam" id="PF08284">
    <property type="entry name" value="RVP_2"/>
    <property type="match status" value="1"/>
</dbReference>
<dbReference type="InterPro" id="IPR043502">
    <property type="entry name" value="DNA/RNA_pol_sf"/>
</dbReference>
<organism evidence="10 11">
    <name type="scientific">Gossypium australe</name>
    <dbReference type="NCBI Taxonomy" id="47621"/>
    <lineage>
        <taxon>Eukaryota</taxon>
        <taxon>Viridiplantae</taxon>
        <taxon>Streptophyta</taxon>
        <taxon>Embryophyta</taxon>
        <taxon>Tracheophyta</taxon>
        <taxon>Spermatophyta</taxon>
        <taxon>Magnoliopsida</taxon>
        <taxon>eudicotyledons</taxon>
        <taxon>Gunneridae</taxon>
        <taxon>Pentapetalae</taxon>
        <taxon>rosids</taxon>
        <taxon>malvids</taxon>
        <taxon>Malvales</taxon>
        <taxon>Malvaceae</taxon>
        <taxon>Malvoideae</taxon>
        <taxon>Gossypium</taxon>
    </lineage>
</organism>
<keyword evidence="11" id="KW-1185">Reference proteome</keyword>
<evidence type="ECO:0000256" key="6">
    <source>
        <dbReference type="ARBA" id="ARBA00022801"/>
    </source>
</evidence>
<keyword evidence="4" id="KW-0540">Nuclease</keyword>